<accession>A0A9E8SDN7</accession>
<keyword evidence="6" id="KW-1185">Reference proteome</keyword>
<dbReference type="GO" id="GO:0005525">
    <property type="term" value="F:GTP binding"/>
    <property type="evidence" value="ECO:0007669"/>
    <property type="project" value="UniProtKB-KW"/>
</dbReference>
<dbReference type="InterPro" id="IPR000795">
    <property type="entry name" value="T_Tr_GTP-bd_dom"/>
</dbReference>
<evidence type="ECO:0000256" key="2">
    <source>
        <dbReference type="ARBA" id="ARBA00022917"/>
    </source>
</evidence>
<dbReference type="Gene3D" id="3.40.50.300">
    <property type="entry name" value="P-loop containing nucleotide triphosphate hydrolases"/>
    <property type="match status" value="1"/>
</dbReference>
<evidence type="ECO:0000313" key="5">
    <source>
        <dbReference type="EMBL" id="WAC02628.1"/>
    </source>
</evidence>
<name>A0A9E8SDN7_9FLAO</name>
<dbReference type="PANTHER" id="PTHR43261:SF1">
    <property type="entry name" value="RIBOSOME-RELEASING FACTOR 2, MITOCHONDRIAL"/>
    <property type="match status" value="1"/>
</dbReference>
<proteinExistence type="predicted"/>
<evidence type="ECO:0000256" key="3">
    <source>
        <dbReference type="ARBA" id="ARBA00023134"/>
    </source>
</evidence>
<keyword evidence="3" id="KW-0342">GTP-binding</keyword>
<protein>
    <submittedName>
        <fullName evidence="5">GTP-binding protein</fullName>
    </submittedName>
</protein>
<gene>
    <name evidence="5" type="ORF">N7U66_02775</name>
</gene>
<dbReference type="SUPFAM" id="SSF52540">
    <property type="entry name" value="P-loop containing nucleoside triphosphate hydrolases"/>
    <property type="match status" value="1"/>
</dbReference>
<dbReference type="Pfam" id="PF00009">
    <property type="entry name" value="GTP_EFTU"/>
    <property type="match status" value="1"/>
</dbReference>
<keyword evidence="1" id="KW-0547">Nucleotide-binding</keyword>
<organism evidence="5 6">
    <name type="scientific">Lacinutrix neustonica</name>
    <dbReference type="NCBI Taxonomy" id="2980107"/>
    <lineage>
        <taxon>Bacteria</taxon>
        <taxon>Pseudomonadati</taxon>
        <taxon>Bacteroidota</taxon>
        <taxon>Flavobacteriia</taxon>
        <taxon>Flavobacteriales</taxon>
        <taxon>Flavobacteriaceae</taxon>
        <taxon>Lacinutrix</taxon>
    </lineage>
</organism>
<dbReference type="PROSITE" id="PS00301">
    <property type="entry name" value="G_TR_1"/>
    <property type="match status" value="1"/>
</dbReference>
<dbReference type="PRINTS" id="PR00315">
    <property type="entry name" value="ELONGATNFCT"/>
</dbReference>
<dbReference type="NCBIfam" id="TIGR00231">
    <property type="entry name" value="small_GTP"/>
    <property type="match status" value="1"/>
</dbReference>
<dbReference type="GO" id="GO:0032790">
    <property type="term" value="P:ribosome disassembly"/>
    <property type="evidence" value="ECO:0007669"/>
    <property type="project" value="TreeGrafter"/>
</dbReference>
<dbReference type="InterPro" id="IPR031157">
    <property type="entry name" value="G_TR_CS"/>
</dbReference>
<dbReference type="InterPro" id="IPR027417">
    <property type="entry name" value="P-loop_NTPase"/>
</dbReference>
<dbReference type="RefSeq" id="WP_267677225.1">
    <property type="nucleotide sequence ID" value="NZ_CP113088.1"/>
</dbReference>
<reference evidence="5" key="1">
    <citation type="submission" date="2022-11" db="EMBL/GenBank/DDBJ databases">
        <title>Lacinutrix neustonica HL-RS19T sp. nov., isolated from the surface microlayer sample of brackish Lake Shihwa.</title>
        <authorList>
            <person name="Choi J.Y."/>
            <person name="Hwang C.Y."/>
        </authorList>
    </citation>
    <scope>NUCLEOTIDE SEQUENCE</scope>
    <source>
        <strain evidence="5">HL-RS19</strain>
    </source>
</reference>
<keyword evidence="2" id="KW-0648">Protein biosynthesis</keyword>
<evidence type="ECO:0000313" key="6">
    <source>
        <dbReference type="Proteomes" id="UP001164705"/>
    </source>
</evidence>
<dbReference type="AlphaFoldDB" id="A0A9E8SDN7"/>
<evidence type="ECO:0000259" key="4">
    <source>
        <dbReference type="PROSITE" id="PS51722"/>
    </source>
</evidence>
<sequence length="169" mass="18418">MLDKTVLTIGILAHVDAGKTSITECLLHHSGATTSQGSVDKGSAITDGLAMEKSRGISIKASAVNFSWKHNEFQLVDTPGHVDFSAEVDRSLSILDAVILVVSAKEGVQAHTLNLWERLMERKLPVIIFFNKIDRDGVDTAQVFLDFQIELGAALFALNFPDLSDPRQT</sequence>
<dbReference type="PANTHER" id="PTHR43261">
    <property type="entry name" value="TRANSLATION ELONGATION FACTOR G-RELATED"/>
    <property type="match status" value="1"/>
</dbReference>
<dbReference type="PROSITE" id="PS51722">
    <property type="entry name" value="G_TR_2"/>
    <property type="match status" value="1"/>
</dbReference>
<dbReference type="KEGG" id="lnu:N7U66_02775"/>
<dbReference type="GO" id="GO:0003924">
    <property type="term" value="F:GTPase activity"/>
    <property type="evidence" value="ECO:0007669"/>
    <property type="project" value="InterPro"/>
</dbReference>
<dbReference type="Proteomes" id="UP001164705">
    <property type="component" value="Chromosome"/>
</dbReference>
<dbReference type="GO" id="GO:0006412">
    <property type="term" value="P:translation"/>
    <property type="evidence" value="ECO:0007669"/>
    <property type="project" value="UniProtKB-KW"/>
</dbReference>
<feature type="domain" description="Tr-type G" evidence="4">
    <location>
        <begin position="4"/>
        <end position="169"/>
    </location>
</feature>
<dbReference type="InterPro" id="IPR005225">
    <property type="entry name" value="Small_GTP-bd"/>
</dbReference>
<evidence type="ECO:0000256" key="1">
    <source>
        <dbReference type="ARBA" id="ARBA00022741"/>
    </source>
</evidence>
<dbReference type="EMBL" id="CP113088">
    <property type="protein sequence ID" value="WAC02628.1"/>
    <property type="molecule type" value="Genomic_DNA"/>
</dbReference>